<comment type="similarity">
    <text evidence="1 6">Belongs to the methyltransferase superfamily. PrmA family.</text>
</comment>
<dbReference type="AlphaFoldDB" id="A0A2I6S8S3"/>
<name>A0A2I6S8S3_9RHOO</name>
<sequence>MWISVTLQAEANQAETLSEALMDAGALSVSIEDADAGTAAETPQFGEPGLAPAGLWDHSRVIALFDADAALERALAEAAAAAGFDTVPPFTCEPVAEQNWVQLTQRQFEPIRIDARLWIVPSWHEAPDAGAINIELDPGMAFGTGSHPTTRLCLQWLCDTVTPGARVLDYGCGSGILGIAALMLGARDVLGVDIDDKALAAAQDNAARNGVTMRVQHSGETLEERFDIVVANILTNPLCVLAPLLAARVAPGGRIALSGVLGEQADAVIAAYAPWITLEVGATHEGWARLEGRREAA</sequence>
<dbReference type="PANTHER" id="PTHR43648:SF1">
    <property type="entry name" value="ELECTRON TRANSFER FLAVOPROTEIN BETA SUBUNIT LYSINE METHYLTRANSFERASE"/>
    <property type="match status" value="1"/>
</dbReference>
<organism evidence="7 8">
    <name type="scientific">Pseudazoarcus pumilus</name>
    <dbReference type="NCBI Taxonomy" id="2067960"/>
    <lineage>
        <taxon>Bacteria</taxon>
        <taxon>Pseudomonadati</taxon>
        <taxon>Pseudomonadota</taxon>
        <taxon>Betaproteobacteria</taxon>
        <taxon>Rhodocyclales</taxon>
        <taxon>Zoogloeaceae</taxon>
        <taxon>Pseudazoarcus</taxon>
    </lineage>
</organism>
<keyword evidence="7" id="KW-0689">Ribosomal protein</keyword>
<dbReference type="OrthoDB" id="9785995at2"/>
<reference evidence="7 8" key="1">
    <citation type="submission" date="2018-01" db="EMBL/GenBank/DDBJ databases">
        <authorList>
            <person name="Fu G.-Y."/>
        </authorList>
    </citation>
    <scope>NUCLEOTIDE SEQUENCE [LARGE SCALE GENOMIC DNA]</scope>
    <source>
        <strain evidence="7 8">SY39</strain>
    </source>
</reference>
<dbReference type="GO" id="GO:0005840">
    <property type="term" value="C:ribosome"/>
    <property type="evidence" value="ECO:0007669"/>
    <property type="project" value="UniProtKB-KW"/>
</dbReference>
<dbReference type="InterPro" id="IPR029063">
    <property type="entry name" value="SAM-dependent_MTases_sf"/>
</dbReference>
<evidence type="ECO:0000256" key="6">
    <source>
        <dbReference type="HAMAP-Rule" id="MF_00735"/>
    </source>
</evidence>
<dbReference type="CDD" id="cd02440">
    <property type="entry name" value="AdoMet_MTases"/>
    <property type="match status" value="1"/>
</dbReference>
<dbReference type="HAMAP" id="MF_00735">
    <property type="entry name" value="Methyltr_PrmA"/>
    <property type="match status" value="1"/>
</dbReference>
<dbReference type="EMBL" id="CP025682">
    <property type="protein sequence ID" value="AUN95655.1"/>
    <property type="molecule type" value="Genomic_DNA"/>
</dbReference>
<dbReference type="KEGG" id="atw:C0099_12385"/>
<dbReference type="RefSeq" id="WP_102247702.1">
    <property type="nucleotide sequence ID" value="NZ_CP025682.1"/>
</dbReference>
<proteinExistence type="inferred from homology"/>
<evidence type="ECO:0000256" key="1">
    <source>
        <dbReference type="ARBA" id="ARBA00009741"/>
    </source>
</evidence>
<feature type="binding site" evidence="6">
    <location>
        <position position="150"/>
    </location>
    <ligand>
        <name>S-adenosyl-L-methionine</name>
        <dbReference type="ChEBI" id="CHEBI:59789"/>
    </ligand>
</feature>
<dbReference type="PIRSF" id="PIRSF000401">
    <property type="entry name" value="RPL11_MTase"/>
    <property type="match status" value="1"/>
</dbReference>
<dbReference type="PANTHER" id="PTHR43648">
    <property type="entry name" value="ELECTRON TRANSFER FLAVOPROTEIN BETA SUBUNIT LYSINE METHYLTRANSFERASE"/>
    <property type="match status" value="1"/>
</dbReference>
<evidence type="ECO:0000256" key="5">
    <source>
        <dbReference type="ARBA" id="ARBA00022691"/>
    </source>
</evidence>
<keyword evidence="2 6" id="KW-0963">Cytoplasm</keyword>
<dbReference type="SUPFAM" id="SSF53335">
    <property type="entry name" value="S-adenosyl-L-methionine-dependent methyltransferases"/>
    <property type="match status" value="1"/>
</dbReference>
<feature type="binding site" evidence="6">
    <location>
        <position position="171"/>
    </location>
    <ligand>
        <name>S-adenosyl-L-methionine</name>
        <dbReference type="ChEBI" id="CHEBI:59789"/>
    </ligand>
</feature>
<feature type="binding site" evidence="6">
    <location>
        <position position="232"/>
    </location>
    <ligand>
        <name>S-adenosyl-L-methionine</name>
        <dbReference type="ChEBI" id="CHEBI:59789"/>
    </ligand>
</feature>
<dbReference type="GO" id="GO:0005829">
    <property type="term" value="C:cytosol"/>
    <property type="evidence" value="ECO:0007669"/>
    <property type="project" value="TreeGrafter"/>
</dbReference>
<evidence type="ECO:0000256" key="4">
    <source>
        <dbReference type="ARBA" id="ARBA00022679"/>
    </source>
</evidence>
<comment type="subcellular location">
    <subcellularLocation>
        <location evidence="6">Cytoplasm</location>
    </subcellularLocation>
</comment>
<dbReference type="InterPro" id="IPR050078">
    <property type="entry name" value="Ribosomal_L11_MeTrfase_PrmA"/>
</dbReference>
<keyword evidence="8" id="KW-1185">Reference proteome</keyword>
<evidence type="ECO:0000313" key="7">
    <source>
        <dbReference type="EMBL" id="AUN95655.1"/>
    </source>
</evidence>
<comment type="function">
    <text evidence="6">Methylates ribosomal protein L11.</text>
</comment>
<dbReference type="Pfam" id="PF06325">
    <property type="entry name" value="PrmA"/>
    <property type="match status" value="1"/>
</dbReference>
<dbReference type="Gene3D" id="3.40.50.150">
    <property type="entry name" value="Vaccinia Virus protein VP39"/>
    <property type="match status" value="1"/>
</dbReference>
<evidence type="ECO:0000313" key="8">
    <source>
        <dbReference type="Proteomes" id="UP000242205"/>
    </source>
</evidence>
<keyword evidence="4 6" id="KW-0808">Transferase</keyword>
<protein>
    <recommendedName>
        <fullName evidence="6">Ribosomal protein L11 methyltransferase</fullName>
        <shortName evidence="6">L11 Mtase</shortName>
        <ecNumber evidence="6">2.1.1.-</ecNumber>
    </recommendedName>
</protein>
<keyword evidence="5 6" id="KW-0949">S-adenosyl-L-methionine</keyword>
<dbReference type="GO" id="GO:0016279">
    <property type="term" value="F:protein-lysine N-methyltransferase activity"/>
    <property type="evidence" value="ECO:0007669"/>
    <property type="project" value="TreeGrafter"/>
</dbReference>
<keyword evidence="7" id="KW-0687">Ribonucleoprotein</keyword>
<evidence type="ECO:0000256" key="2">
    <source>
        <dbReference type="ARBA" id="ARBA00022490"/>
    </source>
</evidence>
<dbReference type="NCBIfam" id="TIGR00406">
    <property type="entry name" value="prmA"/>
    <property type="match status" value="1"/>
</dbReference>
<dbReference type="Proteomes" id="UP000242205">
    <property type="component" value="Chromosome"/>
</dbReference>
<comment type="catalytic activity">
    <reaction evidence="6">
        <text>L-lysyl-[protein] + 3 S-adenosyl-L-methionine = N(6),N(6),N(6)-trimethyl-L-lysyl-[protein] + 3 S-adenosyl-L-homocysteine + 3 H(+)</text>
        <dbReference type="Rhea" id="RHEA:54192"/>
        <dbReference type="Rhea" id="RHEA-COMP:9752"/>
        <dbReference type="Rhea" id="RHEA-COMP:13826"/>
        <dbReference type="ChEBI" id="CHEBI:15378"/>
        <dbReference type="ChEBI" id="CHEBI:29969"/>
        <dbReference type="ChEBI" id="CHEBI:57856"/>
        <dbReference type="ChEBI" id="CHEBI:59789"/>
        <dbReference type="ChEBI" id="CHEBI:61961"/>
    </reaction>
</comment>
<gene>
    <name evidence="6" type="primary">prmA</name>
    <name evidence="7" type="ORF">C0099_12385</name>
</gene>
<evidence type="ECO:0000256" key="3">
    <source>
        <dbReference type="ARBA" id="ARBA00022603"/>
    </source>
</evidence>
<dbReference type="EC" id="2.1.1.-" evidence="6"/>
<keyword evidence="3 6" id="KW-0489">Methyltransferase</keyword>
<feature type="binding site" evidence="6">
    <location>
        <position position="193"/>
    </location>
    <ligand>
        <name>S-adenosyl-L-methionine</name>
        <dbReference type="ChEBI" id="CHEBI:59789"/>
    </ligand>
</feature>
<dbReference type="InterPro" id="IPR004498">
    <property type="entry name" value="Ribosomal_PrmA_MeTrfase"/>
</dbReference>
<accession>A0A2I6S8S3</accession>
<dbReference type="GO" id="GO:0032259">
    <property type="term" value="P:methylation"/>
    <property type="evidence" value="ECO:0007669"/>
    <property type="project" value="UniProtKB-KW"/>
</dbReference>